<accession>A0A2G9Y5Z5</accession>
<sequence length="312" mass="35079">MNKIRLRYGENPHQKGWIKKIATKNPLAWFRFRQLQGKQLSFNNYLDMETAVETLSFIGQTKTACVIVKHTNPCGVSRGRKLEKIFLQAWRGDSLAAFGGIVAINRPVEGKLAKLMLAERRFFEILLCPEISAAARKVMSRKKDLRILINPALSTPMPNKALDHREIRGGILEQERDLYKLTKKDLRVVTKVRPKLKQIQDMLMAWEICRVSKANSIALVKNEQLVANAVGQQDRVRCCQLAVNKARPGAVRGAVAASDAFFPFKDGPAVLIKAGLKAMIQPGGSIRDQETIDLCNQNQVSMIFTGVRCFKH</sequence>
<dbReference type="SMART" id="SM00798">
    <property type="entry name" value="AICARFT_IMPCHas"/>
    <property type="match status" value="1"/>
</dbReference>
<evidence type="ECO:0000313" key="2">
    <source>
        <dbReference type="Proteomes" id="UP000231025"/>
    </source>
</evidence>
<dbReference type="GO" id="GO:0003937">
    <property type="term" value="F:IMP cyclohydrolase activity"/>
    <property type="evidence" value="ECO:0007669"/>
    <property type="project" value="InterPro"/>
</dbReference>
<gene>
    <name evidence="1" type="ORF">COX47_03980</name>
</gene>
<name>A0A2G9Y5Z5_9BACT</name>
<organism evidence="1 2">
    <name type="scientific">Candidatus Roizmanbacteria bacterium CG23_combo_of_CG06-09_8_20_14_all_35_49</name>
    <dbReference type="NCBI Taxonomy" id="1974863"/>
    <lineage>
        <taxon>Bacteria</taxon>
        <taxon>Candidatus Roizmaniibacteriota</taxon>
    </lineage>
</organism>
<comment type="caution">
    <text evidence="1">The sequence shown here is derived from an EMBL/GenBank/DDBJ whole genome shotgun (WGS) entry which is preliminary data.</text>
</comment>
<protein>
    <recommendedName>
        <fullName evidence="3">Bifunctional phosphoribosylaminoimidazolecarboxamide formyltransferase/inosine monophosphate cyclohydrolase</fullName>
    </recommendedName>
</protein>
<dbReference type="SUPFAM" id="SSF53927">
    <property type="entry name" value="Cytidine deaminase-like"/>
    <property type="match status" value="1"/>
</dbReference>
<dbReference type="EMBL" id="PCRE01000055">
    <property type="protein sequence ID" value="PIP14669.1"/>
    <property type="molecule type" value="Genomic_DNA"/>
</dbReference>
<dbReference type="PANTHER" id="PTHR11692">
    <property type="entry name" value="BIFUNCTIONAL PURINE BIOSYNTHESIS PROTEIN PURH"/>
    <property type="match status" value="1"/>
</dbReference>
<dbReference type="Gene3D" id="3.40.140.20">
    <property type="match status" value="2"/>
</dbReference>
<dbReference type="AlphaFoldDB" id="A0A2G9Y5Z5"/>
<dbReference type="GO" id="GO:0006189">
    <property type="term" value="P:'de novo' IMP biosynthetic process"/>
    <property type="evidence" value="ECO:0007669"/>
    <property type="project" value="TreeGrafter"/>
</dbReference>
<dbReference type="InterPro" id="IPR016193">
    <property type="entry name" value="Cytidine_deaminase-like"/>
</dbReference>
<evidence type="ECO:0000313" key="1">
    <source>
        <dbReference type="EMBL" id="PIP14669.1"/>
    </source>
</evidence>
<dbReference type="GO" id="GO:0004643">
    <property type="term" value="F:phosphoribosylaminoimidazolecarboxamide formyltransferase activity"/>
    <property type="evidence" value="ECO:0007669"/>
    <property type="project" value="InterPro"/>
</dbReference>
<proteinExistence type="predicted"/>
<dbReference type="PANTHER" id="PTHR11692:SF0">
    <property type="entry name" value="BIFUNCTIONAL PURINE BIOSYNTHESIS PROTEIN ATIC"/>
    <property type="match status" value="1"/>
</dbReference>
<dbReference type="InterPro" id="IPR002695">
    <property type="entry name" value="PurH-like"/>
</dbReference>
<dbReference type="GO" id="GO:0005829">
    <property type="term" value="C:cytosol"/>
    <property type="evidence" value="ECO:0007669"/>
    <property type="project" value="TreeGrafter"/>
</dbReference>
<evidence type="ECO:0008006" key="3">
    <source>
        <dbReference type="Google" id="ProtNLM"/>
    </source>
</evidence>
<reference evidence="1 2" key="1">
    <citation type="submission" date="2017-09" db="EMBL/GenBank/DDBJ databases">
        <title>Depth-based differentiation of microbial function through sediment-hosted aquifers and enrichment of novel symbionts in the deep terrestrial subsurface.</title>
        <authorList>
            <person name="Probst A.J."/>
            <person name="Ladd B."/>
            <person name="Jarett J.K."/>
            <person name="Geller-Mcgrath D.E."/>
            <person name="Sieber C.M."/>
            <person name="Emerson J.B."/>
            <person name="Anantharaman K."/>
            <person name="Thomas B.C."/>
            <person name="Malmstrom R."/>
            <person name="Stieglmeier M."/>
            <person name="Klingl A."/>
            <person name="Woyke T."/>
            <person name="Ryan C.M."/>
            <person name="Banfield J.F."/>
        </authorList>
    </citation>
    <scope>NUCLEOTIDE SEQUENCE [LARGE SCALE GENOMIC DNA]</scope>
    <source>
        <strain evidence="1">CG23_combo_of_CG06-09_8_20_14_all_35_49</strain>
    </source>
</reference>
<dbReference type="InterPro" id="IPR024051">
    <property type="entry name" value="AICAR_Tfase_dup_dom_sf"/>
</dbReference>
<dbReference type="Pfam" id="PF01808">
    <property type="entry name" value="AICARFT_IMPCHas"/>
    <property type="match status" value="1"/>
</dbReference>
<dbReference type="Proteomes" id="UP000231025">
    <property type="component" value="Unassembled WGS sequence"/>
</dbReference>